<dbReference type="AlphaFoldDB" id="A0A918CQ99"/>
<sequence>MPVPAPVDEDDTALLARFVQRDQLALATLYDRYSGAAYGLALQVLRDQSAAQETVHDAFMKLWERPALFDPARAAFSTFLLTIVRNAAISRLRGVRFTQSLEDEEGQPLPFADERVNLPERAEEQAQSSRIVAALATLKPVQRETVERAFYRGESREEIAEAMAVPVGTVKSRLKYALDRLRGLLESEGDEL</sequence>
<dbReference type="SUPFAM" id="SSF88659">
    <property type="entry name" value="Sigma3 and sigma4 domains of RNA polymerase sigma factors"/>
    <property type="match status" value="1"/>
</dbReference>
<dbReference type="PANTHER" id="PTHR43133">
    <property type="entry name" value="RNA POLYMERASE ECF-TYPE SIGMA FACTO"/>
    <property type="match status" value="1"/>
</dbReference>
<evidence type="ECO:0000313" key="9">
    <source>
        <dbReference type="Proteomes" id="UP000603865"/>
    </source>
</evidence>
<feature type="domain" description="RNA polymerase sigma-70 region 2" evidence="6">
    <location>
        <begin position="29"/>
        <end position="94"/>
    </location>
</feature>
<evidence type="ECO:0000259" key="7">
    <source>
        <dbReference type="Pfam" id="PF04545"/>
    </source>
</evidence>
<organism evidence="8 9">
    <name type="scientific">Deinococcus ruber</name>
    <dbReference type="NCBI Taxonomy" id="1848197"/>
    <lineage>
        <taxon>Bacteria</taxon>
        <taxon>Thermotogati</taxon>
        <taxon>Deinococcota</taxon>
        <taxon>Deinococci</taxon>
        <taxon>Deinococcales</taxon>
        <taxon>Deinococcaceae</taxon>
        <taxon>Deinococcus</taxon>
    </lineage>
</organism>
<dbReference type="InterPro" id="IPR039425">
    <property type="entry name" value="RNA_pol_sigma-70-like"/>
</dbReference>
<evidence type="ECO:0000313" key="8">
    <source>
        <dbReference type="EMBL" id="GGR33171.1"/>
    </source>
</evidence>
<dbReference type="GO" id="GO:0006352">
    <property type="term" value="P:DNA-templated transcription initiation"/>
    <property type="evidence" value="ECO:0007669"/>
    <property type="project" value="InterPro"/>
</dbReference>
<protein>
    <submittedName>
        <fullName evidence="8">RNA polymerase sigma factor</fullName>
    </submittedName>
</protein>
<dbReference type="InterPro" id="IPR013324">
    <property type="entry name" value="RNA_pol_sigma_r3/r4-like"/>
</dbReference>
<gene>
    <name evidence="8" type="ORF">GCM10008957_49380</name>
</gene>
<dbReference type="Gene3D" id="1.10.10.10">
    <property type="entry name" value="Winged helix-like DNA-binding domain superfamily/Winged helix DNA-binding domain"/>
    <property type="match status" value="1"/>
</dbReference>
<dbReference type="InterPro" id="IPR014284">
    <property type="entry name" value="RNA_pol_sigma-70_dom"/>
</dbReference>
<evidence type="ECO:0000256" key="4">
    <source>
        <dbReference type="ARBA" id="ARBA00023125"/>
    </source>
</evidence>
<evidence type="ECO:0000256" key="2">
    <source>
        <dbReference type="ARBA" id="ARBA00023015"/>
    </source>
</evidence>
<dbReference type="Proteomes" id="UP000603865">
    <property type="component" value="Unassembled WGS sequence"/>
</dbReference>
<feature type="domain" description="RNA polymerase sigma-70 region 4" evidence="7">
    <location>
        <begin position="134"/>
        <end position="182"/>
    </location>
</feature>
<comment type="similarity">
    <text evidence="1">Belongs to the sigma-70 factor family. ECF subfamily.</text>
</comment>
<dbReference type="Pfam" id="PF04545">
    <property type="entry name" value="Sigma70_r4"/>
    <property type="match status" value="1"/>
</dbReference>
<dbReference type="InterPro" id="IPR013325">
    <property type="entry name" value="RNA_pol_sigma_r2"/>
</dbReference>
<dbReference type="InterPro" id="IPR007630">
    <property type="entry name" value="RNA_pol_sigma70_r4"/>
</dbReference>
<dbReference type="Gene3D" id="1.10.1740.10">
    <property type="match status" value="1"/>
</dbReference>
<keyword evidence="4" id="KW-0238">DNA-binding</keyword>
<keyword evidence="3" id="KW-0731">Sigma factor</keyword>
<dbReference type="GO" id="GO:0003677">
    <property type="term" value="F:DNA binding"/>
    <property type="evidence" value="ECO:0007669"/>
    <property type="project" value="UniProtKB-KW"/>
</dbReference>
<dbReference type="PANTHER" id="PTHR43133:SF62">
    <property type="entry name" value="RNA POLYMERASE SIGMA FACTOR SIGZ"/>
    <property type="match status" value="1"/>
</dbReference>
<evidence type="ECO:0000256" key="3">
    <source>
        <dbReference type="ARBA" id="ARBA00023082"/>
    </source>
</evidence>
<dbReference type="NCBIfam" id="TIGR02937">
    <property type="entry name" value="sigma70-ECF"/>
    <property type="match status" value="1"/>
</dbReference>
<name>A0A918CQ99_9DEIO</name>
<dbReference type="CDD" id="cd06171">
    <property type="entry name" value="Sigma70_r4"/>
    <property type="match status" value="1"/>
</dbReference>
<dbReference type="SUPFAM" id="SSF88946">
    <property type="entry name" value="Sigma2 domain of RNA polymerase sigma factors"/>
    <property type="match status" value="1"/>
</dbReference>
<evidence type="ECO:0000256" key="1">
    <source>
        <dbReference type="ARBA" id="ARBA00010641"/>
    </source>
</evidence>
<keyword evidence="5" id="KW-0804">Transcription</keyword>
<reference evidence="8" key="2">
    <citation type="submission" date="2020-09" db="EMBL/GenBank/DDBJ databases">
        <authorList>
            <person name="Sun Q."/>
            <person name="Ohkuma M."/>
        </authorList>
    </citation>
    <scope>NUCLEOTIDE SEQUENCE</scope>
    <source>
        <strain evidence="8">JCM 31311</strain>
    </source>
</reference>
<accession>A0A918CQ99</accession>
<comment type="caution">
    <text evidence="8">The sequence shown here is derived from an EMBL/GenBank/DDBJ whole genome shotgun (WGS) entry which is preliminary data.</text>
</comment>
<dbReference type="InterPro" id="IPR007627">
    <property type="entry name" value="RNA_pol_sigma70_r2"/>
</dbReference>
<evidence type="ECO:0000259" key="6">
    <source>
        <dbReference type="Pfam" id="PF04542"/>
    </source>
</evidence>
<dbReference type="Pfam" id="PF04542">
    <property type="entry name" value="Sigma70_r2"/>
    <property type="match status" value="1"/>
</dbReference>
<reference evidence="8" key="1">
    <citation type="journal article" date="2014" name="Int. J. Syst. Evol. Microbiol.">
        <title>Complete genome sequence of Corynebacterium casei LMG S-19264T (=DSM 44701T), isolated from a smear-ripened cheese.</title>
        <authorList>
            <consortium name="US DOE Joint Genome Institute (JGI-PGF)"/>
            <person name="Walter F."/>
            <person name="Albersmeier A."/>
            <person name="Kalinowski J."/>
            <person name="Ruckert C."/>
        </authorList>
    </citation>
    <scope>NUCLEOTIDE SEQUENCE</scope>
    <source>
        <strain evidence="8">JCM 31311</strain>
    </source>
</reference>
<evidence type="ECO:0000256" key="5">
    <source>
        <dbReference type="ARBA" id="ARBA00023163"/>
    </source>
</evidence>
<keyword evidence="9" id="KW-1185">Reference proteome</keyword>
<dbReference type="InterPro" id="IPR036388">
    <property type="entry name" value="WH-like_DNA-bd_sf"/>
</dbReference>
<dbReference type="GO" id="GO:0016987">
    <property type="term" value="F:sigma factor activity"/>
    <property type="evidence" value="ECO:0007669"/>
    <property type="project" value="UniProtKB-KW"/>
</dbReference>
<proteinExistence type="inferred from homology"/>
<dbReference type="EMBL" id="BMQL01000058">
    <property type="protein sequence ID" value="GGR33171.1"/>
    <property type="molecule type" value="Genomic_DNA"/>
</dbReference>
<keyword evidence="2" id="KW-0805">Transcription regulation</keyword>